<sequence>MRLINVETYELKDFLGRSIPEYAILYHTWEDEEVLHQDMRDLATARRKKGFTKIKYCCRQAKQDGWRWAWVDTCCIDKTSSAELSEAINSMFDWYRRSMVCYAYLSDVQYRSSLDTDAQLISSRPRSFELSLKDATESPRWRWFRRGWTLQELLAPFRVLFYSAEWLSLGTKSELKHFISNITGIPSDVLSRDAELFKLPVATRMFWDSTRSTTREEDQAYCLLGIFNVKMPLLYGEGNRAFERLQEEIMRTSEDHAIFLWGLAVSVDAFSSKPPRDKFRWIQKYMLAATPRDFSRQFRYQPIFSHQFSNLQLTSRERGLQITLPLQRLDEQLVLDYPYLGQLAKGVAAYTYNDSPLFLGILNCVQTASEDDVQRDAPLISNSLIANSFRDLALVSGSETVGLLLQLVSQPKNAILRRVGPAVIIIPRRVHVEWDLVTCFILNNKQTGNGRHTLTLAYTMDARLGYREFKGEISWKPKPGQRSYSSRLDRLLLGSMGLPHIYIRCEVTPSFDVDMVACEITHVADSDHMNVDWDLTYRGLTLKPSTATMEPLSLTSVVVVLFSSLDGPLTTLCRSLYALYDNSWKKATGCTKL</sequence>
<dbReference type="EMBL" id="CAUWAG010000003">
    <property type="protein sequence ID" value="CAJ2501794.1"/>
    <property type="molecule type" value="Genomic_DNA"/>
</dbReference>
<feature type="domain" description="DUF8212" evidence="2">
    <location>
        <begin position="240"/>
        <end position="313"/>
    </location>
</feature>
<evidence type="ECO:0000259" key="2">
    <source>
        <dbReference type="Pfam" id="PF26640"/>
    </source>
</evidence>
<protein>
    <submittedName>
        <fullName evidence="3">Uu.00g046470.m01.CDS01</fullName>
    </submittedName>
</protein>
<dbReference type="AlphaFoldDB" id="A0AAI8YC37"/>
<proteinExistence type="predicted"/>
<name>A0AAI8YC37_9PEZI</name>
<dbReference type="PANTHER" id="PTHR10622:SF10">
    <property type="entry name" value="HET DOMAIN-CONTAINING PROTEIN"/>
    <property type="match status" value="1"/>
</dbReference>
<evidence type="ECO:0000313" key="4">
    <source>
        <dbReference type="Proteomes" id="UP001295740"/>
    </source>
</evidence>
<evidence type="ECO:0000259" key="1">
    <source>
        <dbReference type="Pfam" id="PF06985"/>
    </source>
</evidence>
<dbReference type="Pfam" id="PF06985">
    <property type="entry name" value="HET"/>
    <property type="match status" value="1"/>
</dbReference>
<dbReference type="Pfam" id="PF26640">
    <property type="entry name" value="DUF8212"/>
    <property type="match status" value="1"/>
</dbReference>
<evidence type="ECO:0000313" key="3">
    <source>
        <dbReference type="EMBL" id="CAJ2501794.1"/>
    </source>
</evidence>
<comment type="caution">
    <text evidence="3">The sequence shown here is derived from an EMBL/GenBank/DDBJ whole genome shotgun (WGS) entry which is preliminary data.</text>
</comment>
<reference evidence="3" key="1">
    <citation type="submission" date="2023-10" db="EMBL/GenBank/DDBJ databases">
        <authorList>
            <person name="Hackl T."/>
        </authorList>
    </citation>
    <scope>NUCLEOTIDE SEQUENCE</scope>
</reference>
<accession>A0AAI8YC37</accession>
<dbReference type="Proteomes" id="UP001295740">
    <property type="component" value="Unassembled WGS sequence"/>
</dbReference>
<dbReference type="InterPro" id="IPR058525">
    <property type="entry name" value="DUF8212"/>
</dbReference>
<feature type="domain" description="Heterokaryon incompatibility" evidence="1">
    <location>
        <begin position="22"/>
        <end position="152"/>
    </location>
</feature>
<gene>
    <name evidence="3" type="ORF">KHLLAP_LOCUS2262</name>
</gene>
<keyword evidence="4" id="KW-1185">Reference proteome</keyword>
<organism evidence="3 4">
    <name type="scientific">Anthostomella pinea</name>
    <dbReference type="NCBI Taxonomy" id="933095"/>
    <lineage>
        <taxon>Eukaryota</taxon>
        <taxon>Fungi</taxon>
        <taxon>Dikarya</taxon>
        <taxon>Ascomycota</taxon>
        <taxon>Pezizomycotina</taxon>
        <taxon>Sordariomycetes</taxon>
        <taxon>Xylariomycetidae</taxon>
        <taxon>Xylariales</taxon>
        <taxon>Xylariaceae</taxon>
        <taxon>Anthostomella</taxon>
    </lineage>
</organism>
<dbReference type="PANTHER" id="PTHR10622">
    <property type="entry name" value="HET DOMAIN-CONTAINING PROTEIN"/>
    <property type="match status" value="1"/>
</dbReference>
<dbReference type="InterPro" id="IPR010730">
    <property type="entry name" value="HET"/>
</dbReference>